<evidence type="ECO:0000313" key="1">
    <source>
        <dbReference type="EMBL" id="CBY33056.1"/>
    </source>
</evidence>
<dbReference type="EMBL" id="FN654391">
    <property type="protein sequence ID" value="CBY33056.1"/>
    <property type="molecule type" value="Genomic_DNA"/>
</dbReference>
<protein>
    <submittedName>
        <fullName evidence="1">Uncharacterized protein</fullName>
    </submittedName>
</protein>
<reference evidence="1" key="1">
    <citation type="journal article" date="2010" name="Science">
        <title>Plasticity of animal genome architecture unmasked by rapid evolution of a pelagic tunicate.</title>
        <authorList>
            <person name="Denoeud F."/>
            <person name="Henriet S."/>
            <person name="Mungpakdee S."/>
            <person name="Aury J.M."/>
            <person name="Da Silva C."/>
            <person name="Brinkmann H."/>
            <person name="Mikhaleva J."/>
            <person name="Olsen L.C."/>
            <person name="Jubin C."/>
            <person name="Canestro C."/>
            <person name="Bouquet J.M."/>
            <person name="Danks G."/>
            <person name="Poulain J."/>
            <person name="Campsteijn C."/>
            <person name="Adamski M."/>
            <person name="Cross I."/>
            <person name="Yadetie F."/>
            <person name="Muffato M."/>
            <person name="Louis A."/>
            <person name="Butcher S."/>
            <person name="Tsagkogeorga G."/>
            <person name="Konrad A."/>
            <person name="Singh S."/>
            <person name="Jensen M.F."/>
            <person name="Cong E.H."/>
            <person name="Eikeseth-Otteraa H."/>
            <person name="Noel B."/>
            <person name="Anthouard V."/>
            <person name="Porcel B.M."/>
            <person name="Kachouri-Lafond R."/>
            <person name="Nishino A."/>
            <person name="Ugolini M."/>
            <person name="Chourrout P."/>
            <person name="Nishida H."/>
            <person name="Aasland R."/>
            <person name="Huzurbazar S."/>
            <person name="Westhof E."/>
            <person name="Delsuc F."/>
            <person name="Lehrach H."/>
            <person name="Reinhardt R."/>
            <person name="Weissenbach J."/>
            <person name="Roy S.W."/>
            <person name="Artiguenave F."/>
            <person name="Postlethwait J.H."/>
            <person name="Manak J.R."/>
            <person name="Thompson E.M."/>
            <person name="Jaillon O."/>
            <person name="Du Pasquier L."/>
            <person name="Boudinot P."/>
            <person name="Liberles D.A."/>
            <person name="Volff J.N."/>
            <person name="Philippe H."/>
            <person name="Lenhard B."/>
            <person name="Roest Crollius H."/>
            <person name="Wincker P."/>
            <person name="Chourrout D."/>
        </authorList>
    </citation>
    <scope>NUCLEOTIDE SEQUENCE [LARGE SCALE GENOMIC DNA]</scope>
</reference>
<dbReference type="Proteomes" id="UP000011014">
    <property type="component" value="Unassembled WGS sequence"/>
</dbReference>
<proteinExistence type="predicted"/>
<accession>E4YBW9</accession>
<sequence length="70" mass="8000">MLSGEPEKWSTGVVNRQISPIYKGQNVTMVRRYCDTADCNIKRADFITSKGEAPHPFLLSAVIILYFFFQ</sequence>
<organism evidence="1">
    <name type="scientific">Oikopleura dioica</name>
    <name type="common">Tunicate</name>
    <dbReference type="NCBI Taxonomy" id="34765"/>
    <lineage>
        <taxon>Eukaryota</taxon>
        <taxon>Metazoa</taxon>
        <taxon>Chordata</taxon>
        <taxon>Tunicata</taxon>
        <taxon>Appendicularia</taxon>
        <taxon>Copelata</taxon>
        <taxon>Oikopleuridae</taxon>
        <taxon>Oikopleura</taxon>
    </lineage>
</organism>
<name>E4YBW9_OIKDI</name>
<gene>
    <name evidence="1" type="ORF">GSOID_T00020926001</name>
</gene>
<dbReference type="AlphaFoldDB" id="E4YBW9"/>